<organism evidence="1 2">
    <name type="scientific">Guyanagaster necrorhizus</name>
    <dbReference type="NCBI Taxonomy" id="856835"/>
    <lineage>
        <taxon>Eukaryota</taxon>
        <taxon>Fungi</taxon>
        <taxon>Dikarya</taxon>
        <taxon>Basidiomycota</taxon>
        <taxon>Agaricomycotina</taxon>
        <taxon>Agaricomycetes</taxon>
        <taxon>Agaricomycetidae</taxon>
        <taxon>Agaricales</taxon>
        <taxon>Marasmiineae</taxon>
        <taxon>Physalacriaceae</taxon>
        <taxon>Guyanagaster</taxon>
    </lineage>
</organism>
<sequence>MLDILGIRPPERRKYTRPGDPVTTVNLPVKTLRVKPDNRARIYRSMSLVSLLTAKCNIDRGSTHILQLFRVRQKTRENGRQAATQPPDVRKTTAFPQQRSNIHSDISIVYPSANILHPMSHQSLRDQKSRISYKTTLWNRVRNLLYDVGHILQVYKEIQVSVSIYLSLGAYIFSTNKPNR</sequence>
<dbReference type="GeneID" id="66099213"/>
<protein>
    <submittedName>
        <fullName evidence="1">Uncharacterized protein</fullName>
    </submittedName>
</protein>
<evidence type="ECO:0000313" key="1">
    <source>
        <dbReference type="EMBL" id="KAG7448544.1"/>
    </source>
</evidence>
<proteinExistence type="predicted"/>
<comment type="caution">
    <text evidence="1">The sequence shown here is derived from an EMBL/GenBank/DDBJ whole genome shotgun (WGS) entry which is preliminary data.</text>
</comment>
<reference evidence="1" key="1">
    <citation type="submission" date="2020-11" db="EMBL/GenBank/DDBJ databases">
        <title>Adaptations for nitrogen fixation in a non-lichenized fungal sporocarp promotes dispersal by wood-feeding termites.</title>
        <authorList>
            <consortium name="DOE Joint Genome Institute"/>
            <person name="Koch R.A."/>
            <person name="Yoon G."/>
            <person name="Arayal U."/>
            <person name="Lail K."/>
            <person name="Amirebrahimi M."/>
            <person name="Labutti K."/>
            <person name="Lipzen A."/>
            <person name="Riley R."/>
            <person name="Barry K."/>
            <person name="Henrissat B."/>
            <person name="Grigoriev I.V."/>
            <person name="Herr J.R."/>
            <person name="Aime M.C."/>
        </authorList>
    </citation>
    <scope>NUCLEOTIDE SEQUENCE</scope>
    <source>
        <strain evidence="1">MCA 3950</strain>
    </source>
</reference>
<name>A0A9P7VYG6_9AGAR</name>
<dbReference type="RefSeq" id="XP_043042044.1">
    <property type="nucleotide sequence ID" value="XM_043176926.1"/>
</dbReference>
<dbReference type="EMBL" id="MU250529">
    <property type="protein sequence ID" value="KAG7448544.1"/>
    <property type="molecule type" value="Genomic_DNA"/>
</dbReference>
<dbReference type="AlphaFoldDB" id="A0A9P7VYG6"/>
<accession>A0A9P7VYG6</accession>
<evidence type="ECO:0000313" key="2">
    <source>
        <dbReference type="Proteomes" id="UP000812287"/>
    </source>
</evidence>
<dbReference type="Proteomes" id="UP000812287">
    <property type="component" value="Unassembled WGS sequence"/>
</dbReference>
<gene>
    <name evidence="1" type="ORF">BT62DRAFT_1003259</name>
</gene>
<keyword evidence="2" id="KW-1185">Reference proteome</keyword>